<reference evidence="2" key="1">
    <citation type="submission" date="2020-02" db="EMBL/GenBank/DDBJ databases">
        <authorList>
            <person name="Meier V. D."/>
        </authorList>
    </citation>
    <scope>NUCLEOTIDE SEQUENCE</scope>
    <source>
        <strain evidence="2">AVDCRST_MAG36</strain>
    </source>
</reference>
<keyword evidence="2" id="KW-0418">Kinase</keyword>
<keyword evidence="2" id="KW-0808">Transferase</keyword>
<dbReference type="EMBL" id="CADCUH010000173">
    <property type="protein sequence ID" value="CAA9361786.1"/>
    <property type="molecule type" value="Genomic_DNA"/>
</dbReference>
<feature type="non-terminal residue" evidence="2">
    <location>
        <position position="184"/>
    </location>
</feature>
<evidence type="ECO:0000256" key="1">
    <source>
        <dbReference type="SAM" id="MobiDB-lite"/>
    </source>
</evidence>
<proteinExistence type="predicted"/>
<protein>
    <submittedName>
        <fullName evidence="2">Shikimate kinase I</fullName>
        <ecNumber evidence="2">2.7.1.71</ecNumber>
    </submittedName>
</protein>
<organism evidence="2">
    <name type="scientific">uncultured Nocardioidaceae bacterium</name>
    <dbReference type="NCBI Taxonomy" id="253824"/>
    <lineage>
        <taxon>Bacteria</taxon>
        <taxon>Bacillati</taxon>
        <taxon>Actinomycetota</taxon>
        <taxon>Actinomycetes</taxon>
        <taxon>Propionibacteriales</taxon>
        <taxon>Nocardioidaceae</taxon>
        <taxon>environmental samples</taxon>
    </lineage>
</organism>
<accession>A0A6J4MQI9</accession>
<feature type="compositionally biased region" description="Basic residues" evidence="1">
    <location>
        <begin position="167"/>
        <end position="184"/>
    </location>
</feature>
<dbReference type="GO" id="GO:0004765">
    <property type="term" value="F:shikimate kinase activity"/>
    <property type="evidence" value="ECO:0007669"/>
    <property type="project" value="UniProtKB-EC"/>
</dbReference>
<feature type="compositionally biased region" description="Basic residues" evidence="1">
    <location>
        <begin position="104"/>
        <end position="115"/>
    </location>
</feature>
<dbReference type="AlphaFoldDB" id="A0A6J4MQI9"/>
<feature type="compositionally biased region" description="Basic residues" evidence="1">
    <location>
        <begin position="75"/>
        <end position="93"/>
    </location>
</feature>
<feature type="compositionally biased region" description="Low complexity" evidence="1">
    <location>
        <begin position="94"/>
        <end position="103"/>
    </location>
</feature>
<evidence type="ECO:0000313" key="2">
    <source>
        <dbReference type="EMBL" id="CAA9361786.1"/>
    </source>
</evidence>
<dbReference type="EC" id="2.7.1.71" evidence="2"/>
<feature type="compositionally biased region" description="Basic and acidic residues" evidence="1">
    <location>
        <begin position="18"/>
        <end position="30"/>
    </location>
</feature>
<gene>
    <name evidence="2" type="ORF">AVDCRST_MAG36-2700</name>
</gene>
<feature type="region of interest" description="Disordered" evidence="1">
    <location>
        <begin position="1"/>
        <end position="184"/>
    </location>
</feature>
<feature type="non-terminal residue" evidence="2">
    <location>
        <position position="1"/>
    </location>
</feature>
<name>A0A6J4MQI9_9ACTN</name>
<feature type="compositionally biased region" description="Low complexity" evidence="1">
    <location>
        <begin position="125"/>
        <end position="148"/>
    </location>
</feature>
<sequence>DRQRPRGRWSGRPSGGPRRPDGRRQDDGRCRARCGVGRAAARHRRGRRGGAGQVDRRPVRRRGRGLVPGAGAPGGRHRPHRAPRRAGARRRSCPRPAHPCGPRGPHRGVPRRRAGRREPAGGSGSRSSVAAGRGADADQAAARRAAAGVPGGRDGGGEHRRQAGRGGGRRGAGRGRGGRGRPGV</sequence>